<comment type="caution">
    <text evidence="3">The sequence shown here is derived from an EMBL/GenBank/DDBJ whole genome shotgun (WGS) entry which is preliminary data.</text>
</comment>
<feature type="transmembrane region" description="Helical" evidence="1">
    <location>
        <begin position="130"/>
        <end position="152"/>
    </location>
</feature>
<feature type="transmembrane region" description="Helical" evidence="1">
    <location>
        <begin position="46"/>
        <end position="65"/>
    </location>
</feature>
<feature type="domain" description="Potassium channel" evidence="2">
    <location>
        <begin position="146"/>
        <end position="220"/>
    </location>
</feature>
<feature type="transmembrane region" description="Helical" evidence="1">
    <location>
        <begin position="72"/>
        <end position="91"/>
    </location>
</feature>
<name>A0A7X5R0C6_9MICO</name>
<feature type="transmembrane region" description="Helical" evidence="1">
    <location>
        <begin position="198"/>
        <end position="218"/>
    </location>
</feature>
<proteinExistence type="predicted"/>
<keyword evidence="4" id="KW-1185">Reference proteome</keyword>
<dbReference type="Proteomes" id="UP000541033">
    <property type="component" value="Unassembled WGS sequence"/>
</dbReference>
<evidence type="ECO:0000313" key="3">
    <source>
        <dbReference type="EMBL" id="NIH53276.1"/>
    </source>
</evidence>
<reference evidence="3 4" key="1">
    <citation type="submission" date="2020-02" db="EMBL/GenBank/DDBJ databases">
        <title>Sequencing the genomes of 1000 actinobacteria strains.</title>
        <authorList>
            <person name="Klenk H.-P."/>
        </authorList>
    </citation>
    <scope>NUCLEOTIDE SEQUENCE [LARGE SCALE GENOMIC DNA]</scope>
    <source>
        <strain evidence="3 4">DSM 27960</strain>
    </source>
</reference>
<dbReference type="AlphaFoldDB" id="A0A7X5R0C6"/>
<protein>
    <submittedName>
        <fullName evidence="3">Lysylphosphatidylglycerol synthetase-like protein (DUF2156 family)</fullName>
    </submittedName>
</protein>
<evidence type="ECO:0000313" key="4">
    <source>
        <dbReference type="Proteomes" id="UP000541033"/>
    </source>
</evidence>
<evidence type="ECO:0000259" key="2">
    <source>
        <dbReference type="Pfam" id="PF07885"/>
    </source>
</evidence>
<dbReference type="Gene3D" id="1.10.287.70">
    <property type="match status" value="1"/>
</dbReference>
<dbReference type="Pfam" id="PF07885">
    <property type="entry name" value="Ion_trans_2"/>
    <property type="match status" value="1"/>
</dbReference>
<feature type="transmembrane region" description="Helical" evidence="1">
    <location>
        <begin position="97"/>
        <end position="118"/>
    </location>
</feature>
<accession>A0A7X5R0C6</accession>
<dbReference type="InterPro" id="IPR013099">
    <property type="entry name" value="K_chnl_dom"/>
</dbReference>
<dbReference type="EMBL" id="JAAMOX010000001">
    <property type="protein sequence ID" value="NIH53276.1"/>
    <property type="molecule type" value="Genomic_DNA"/>
</dbReference>
<dbReference type="SUPFAM" id="SSF81324">
    <property type="entry name" value="Voltage-gated potassium channels"/>
    <property type="match status" value="1"/>
</dbReference>
<organism evidence="3 4">
    <name type="scientific">Lysinibacter cavernae</name>
    <dbReference type="NCBI Taxonomy" id="1640652"/>
    <lineage>
        <taxon>Bacteria</taxon>
        <taxon>Bacillati</taxon>
        <taxon>Actinomycetota</taxon>
        <taxon>Actinomycetes</taxon>
        <taxon>Micrococcales</taxon>
        <taxon>Microbacteriaceae</taxon>
        <taxon>Lysinibacter</taxon>
    </lineage>
</organism>
<dbReference type="RefSeq" id="WP_167148754.1">
    <property type="nucleotide sequence ID" value="NZ_JAAMOX010000001.1"/>
</dbReference>
<keyword evidence="1" id="KW-0812">Transmembrane</keyword>
<keyword evidence="1" id="KW-1133">Transmembrane helix</keyword>
<gene>
    <name evidence="3" type="ORF">FHX76_001144</name>
</gene>
<sequence length="237" mass="25189">MSPTTSAHRAISASASRWRSRYWLVLLLVAVSYVACAVQTGPNPSSLSLLIQLVTIAVTLQVAAVRPRIRRFGWMFAAVIGVATLIGTLLGAEGHTLDVTLAAVSVIAYAAAAAIIIADQVRQRSFNLQALWAVIAAYVMVGLSFTFVYNLVSLVSAAPVFGEGQADSLSSQLFFSFTTLTTTGYGNMVPVTPMLQSIAILEAIAGQLFLITAVARIVNANKSIKSTRAHDSEADER</sequence>
<evidence type="ECO:0000256" key="1">
    <source>
        <dbReference type="SAM" id="Phobius"/>
    </source>
</evidence>
<keyword evidence="1" id="KW-0472">Membrane</keyword>